<name>A0ABQ7IE96_9HELO</name>
<feature type="region of interest" description="Disordered" evidence="1">
    <location>
        <begin position="1"/>
        <end position="63"/>
    </location>
</feature>
<feature type="region of interest" description="Disordered" evidence="1">
    <location>
        <begin position="84"/>
        <end position="162"/>
    </location>
</feature>
<keyword evidence="3" id="KW-1185">Reference proteome</keyword>
<evidence type="ECO:0000256" key="1">
    <source>
        <dbReference type="SAM" id="MobiDB-lite"/>
    </source>
</evidence>
<organism evidence="2 3">
    <name type="scientific">Botrytis deweyae</name>
    <dbReference type="NCBI Taxonomy" id="2478750"/>
    <lineage>
        <taxon>Eukaryota</taxon>
        <taxon>Fungi</taxon>
        <taxon>Dikarya</taxon>
        <taxon>Ascomycota</taxon>
        <taxon>Pezizomycotina</taxon>
        <taxon>Leotiomycetes</taxon>
        <taxon>Helotiales</taxon>
        <taxon>Sclerotiniaceae</taxon>
        <taxon>Botrytis</taxon>
    </lineage>
</organism>
<reference evidence="2 3" key="1">
    <citation type="journal article" date="2020" name="Genome Biol. Evol.">
        <title>Comparative genomics of Sclerotiniaceae.</title>
        <authorList>
            <person name="Valero Jimenez C.A."/>
            <person name="Steentjes M."/>
            <person name="Scholten O.E."/>
            <person name="Van Kan J.A.L."/>
        </authorList>
    </citation>
    <scope>NUCLEOTIDE SEQUENCE [LARGE SCALE GENOMIC DNA]</scope>
    <source>
        <strain evidence="2 3">B1</strain>
    </source>
</reference>
<dbReference type="Proteomes" id="UP000783213">
    <property type="component" value="Unassembled WGS sequence"/>
</dbReference>
<comment type="caution">
    <text evidence="2">The sequence shown here is derived from an EMBL/GenBank/DDBJ whole genome shotgun (WGS) entry which is preliminary data.</text>
</comment>
<evidence type="ECO:0000313" key="2">
    <source>
        <dbReference type="EMBL" id="KAF7921611.1"/>
    </source>
</evidence>
<feature type="compositionally biased region" description="Basic and acidic residues" evidence="1">
    <location>
        <begin position="16"/>
        <end position="31"/>
    </location>
</feature>
<proteinExistence type="predicted"/>
<feature type="compositionally biased region" description="Basic and acidic residues" evidence="1">
    <location>
        <begin position="105"/>
        <end position="134"/>
    </location>
</feature>
<sequence>MQNVPPGGPNDPGQAENDRLHNLRRKDDKSSEQGYPKPIGLDSSQHQHVQRPHTSRLSKTKCGTNYQYAYCEGARTLWAQHHGIDEVPNNDWKEKWFDRKRKRKREEERREEKAGGEGGRRRREEKAGGEGERRGRAKRQREGEEEEEEKERYIRSSIESDI</sequence>
<gene>
    <name evidence="2" type="ORF">EAE98_008458</name>
</gene>
<dbReference type="EMBL" id="RCSX01000022">
    <property type="protein sequence ID" value="KAF7921611.1"/>
    <property type="molecule type" value="Genomic_DNA"/>
</dbReference>
<accession>A0ABQ7IE96</accession>
<feature type="compositionally biased region" description="Basic residues" evidence="1">
    <location>
        <begin position="48"/>
        <end position="59"/>
    </location>
</feature>
<dbReference type="RefSeq" id="XP_038807540.1">
    <property type="nucleotide sequence ID" value="XM_038956081.1"/>
</dbReference>
<dbReference type="GeneID" id="62235231"/>
<protein>
    <submittedName>
        <fullName evidence="2">Uncharacterized protein</fullName>
    </submittedName>
</protein>
<evidence type="ECO:0000313" key="3">
    <source>
        <dbReference type="Proteomes" id="UP000783213"/>
    </source>
</evidence>